<comment type="caution">
    <text evidence="2">The sequence shown here is derived from an EMBL/GenBank/DDBJ whole genome shotgun (WGS) entry which is preliminary data.</text>
</comment>
<dbReference type="Gene3D" id="3.40.190.10">
    <property type="entry name" value="Periplasmic binding protein-like II"/>
    <property type="match status" value="2"/>
</dbReference>
<organism evidence="2 3">
    <name type="scientific">Clostridium malenominatum</name>
    <dbReference type="NCBI Taxonomy" id="1539"/>
    <lineage>
        <taxon>Bacteria</taxon>
        <taxon>Bacillati</taxon>
        <taxon>Bacillota</taxon>
        <taxon>Clostridia</taxon>
        <taxon>Eubacteriales</taxon>
        <taxon>Clostridiaceae</taxon>
        <taxon>Clostridium</taxon>
    </lineage>
</organism>
<dbReference type="InterPro" id="IPR027020">
    <property type="entry name" value="YnjB"/>
</dbReference>
<dbReference type="NCBIfam" id="NF008633">
    <property type="entry name" value="PRK11622.1"/>
    <property type="match status" value="1"/>
</dbReference>
<dbReference type="EMBL" id="BAAACF010000001">
    <property type="protein sequence ID" value="GAA0719279.1"/>
    <property type="molecule type" value="Genomic_DNA"/>
</dbReference>
<evidence type="ECO:0000313" key="2">
    <source>
        <dbReference type="EMBL" id="GAA0719279.1"/>
    </source>
</evidence>
<name>A0ABN1IQK3_9CLOT</name>
<accession>A0ABN1IQK3</accession>
<keyword evidence="1" id="KW-0732">Signal</keyword>
<protein>
    <submittedName>
        <fullName evidence="2">ABC transporter substrate-binding protein</fullName>
    </submittedName>
</protein>
<sequence length="413" mass="46599">MKKLLSKVLIFLLSFTLMACSSQKPAVDNKKAGEKSWDDVVAASKGTTVTFYGWGGSEKTNKWIDDVLAKDVKEKYNITLKRVPMNIDEILNKLLGEKQLNSDKGTIDVVWINGENFYTAKNAGLLHGAFLDKLPNGDKYLDKESPEIKYDFGFPVEGYEAPYGKAQFVMIYDKDKVAKAPKNYKELLEFAKANPGKFTYPAPPDFTASAFVRNVIYDIVGYEKFLTMKADEEVVRKEIQPAIDYLKELKPYLWKEGKTYPATIAQLDNMYSDNEVYMTMAYNPFSVSGRINDGIFPKNTSSFVFDKGTIGNTHFLSIPFNSTNKDGAMAVINEVLSFEMQLSKSEPKNWGDMPVLDVKKLSDEQKKQLNSVDFGKGVLTQEELLTHRVPEMPANLVPIIEKIWQENIPEGGK</sequence>
<dbReference type="InterPro" id="IPR006059">
    <property type="entry name" value="SBP"/>
</dbReference>
<dbReference type="Proteomes" id="UP001500339">
    <property type="component" value="Unassembled WGS sequence"/>
</dbReference>
<dbReference type="PANTHER" id="PTHR42779:SF1">
    <property type="entry name" value="PROTEIN YNJB"/>
    <property type="match status" value="1"/>
</dbReference>
<dbReference type="RefSeq" id="WP_343766717.1">
    <property type="nucleotide sequence ID" value="NZ_BAAACF010000001.1"/>
</dbReference>
<dbReference type="PROSITE" id="PS51257">
    <property type="entry name" value="PROKAR_LIPOPROTEIN"/>
    <property type="match status" value="1"/>
</dbReference>
<dbReference type="Pfam" id="PF13416">
    <property type="entry name" value="SBP_bac_8"/>
    <property type="match status" value="1"/>
</dbReference>
<reference evidence="2 3" key="1">
    <citation type="journal article" date="2019" name="Int. J. Syst. Evol. Microbiol.">
        <title>The Global Catalogue of Microorganisms (GCM) 10K type strain sequencing project: providing services to taxonomists for standard genome sequencing and annotation.</title>
        <authorList>
            <consortium name="The Broad Institute Genomics Platform"/>
            <consortium name="The Broad Institute Genome Sequencing Center for Infectious Disease"/>
            <person name="Wu L."/>
            <person name="Ma J."/>
        </authorList>
    </citation>
    <scope>NUCLEOTIDE SEQUENCE [LARGE SCALE GENOMIC DNA]</scope>
    <source>
        <strain evidence="2 3">JCM 1405</strain>
    </source>
</reference>
<proteinExistence type="predicted"/>
<keyword evidence="3" id="KW-1185">Reference proteome</keyword>
<evidence type="ECO:0000256" key="1">
    <source>
        <dbReference type="SAM" id="SignalP"/>
    </source>
</evidence>
<dbReference type="PANTHER" id="PTHR42779">
    <property type="entry name" value="PROTEIN YNJB"/>
    <property type="match status" value="1"/>
</dbReference>
<evidence type="ECO:0000313" key="3">
    <source>
        <dbReference type="Proteomes" id="UP001500339"/>
    </source>
</evidence>
<dbReference type="PIRSF" id="PIRSF029172">
    <property type="entry name" value="UCP029172_ABC_sbc_YnjB"/>
    <property type="match status" value="1"/>
</dbReference>
<feature type="chain" id="PRO_5045514132" evidence="1">
    <location>
        <begin position="20"/>
        <end position="413"/>
    </location>
</feature>
<feature type="signal peptide" evidence="1">
    <location>
        <begin position="1"/>
        <end position="19"/>
    </location>
</feature>
<gene>
    <name evidence="2" type="ORF">GCM10008905_07070</name>
</gene>
<dbReference type="SUPFAM" id="SSF53850">
    <property type="entry name" value="Periplasmic binding protein-like II"/>
    <property type="match status" value="1"/>
</dbReference>